<reference evidence="3" key="1">
    <citation type="submission" date="2021-01" db="EMBL/GenBank/DDBJ databases">
        <authorList>
            <consortium name="Genoscope - CEA"/>
            <person name="William W."/>
        </authorList>
    </citation>
    <scope>NUCLEOTIDE SEQUENCE</scope>
</reference>
<proteinExistence type="predicted"/>
<dbReference type="PANTHER" id="PTHR22957:SF27">
    <property type="entry name" value="TBC1 DOMAIN FAMILY MEMBER 13"/>
    <property type="match status" value="1"/>
</dbReference>
<evidence type="ECO:0000313" key="3">
    <source>
        <dbReference type="EMBL" id="CAD8046453.1"/>
    </source>
</evidence>
<protein>
    <recommendedName>
        <fullName evidence="2">Rab-GAP TBC domain-containing protein</fullName>
    </recommendedName>
</protein>
<dbReference type="AlphaFoldDB" id="A0A8S1JV20"/>
<feature type="domain" description="Rab-GAP TBC" evidence="2">
    <location>
        <begin position="54"/>
        <end position="331"/>
    </location>
</feature>
<accession>A0A8S1JV20</accession>
<name>A0A8S1JV20_9CILI</name>
<dbReference type="FunFam" id="1.10.10.750:FF:000007">
    <property type="entry name" value="TBC1 domain family member"/>
    <property type="match status" value="1"/>
</dbReference>
<keyword evidence="4" id="KW-1185">Reference proteome</keyword>
<dbReference type="PANTHER" id="PTHR22957">
    <property type="entry name" value="TBC1 DOMAIN FAMILY MEMBER GTPASE-ACTIVATING PROTEIN"/>
    <property type="match status" value="1"/>
</dbReference>
<dbReference type="EMBL" id="CAJJDN010000001">
    <property type="protein sequence ID" value="CAD8046453.1"/>
    <property type="molecule type" value="Genomic_DNA"/>
</dbReference>
<dbReference type="SMART" id="SM00164">
    <property type="entry name" value="TBC"/>
    <property type="match status" value="1"/>
</dbReference>
<sequence length="386" mass="45988">MESLFSLEYLIQQLNTKPIAGNTKNRIEKFIEILDKPKINLNELRKLSNLGVPDDIKGLRSLVWKLLLGYLPAERTKWNSTITTNIQNYEQFCMDLIKSKLQKQMTESNEYEDQENKQNIKKDHPLSKSQQSIWKSFFDDQVIWEEVEKDTVRTRAELSFFVSPTQIPNKYPVYFRTQCRRERRLQQDYEHRHYDVLTRILFIYAKLNPAIRYVQGMNEILAPLYYVFYSDTNELFLQSVESDAFFCFTIFMADAKESFLRSLDDSQDGIKYKMNKLNELLRIHEIEIWDNLQKQGVHPQFYSLRWIMLYLTQEFELHGVFLLWDSILSHFDKNKYLLYLCLSILKELKPSLLGDDFTDIMEGLQKVGKIEVEKILQIASQIYQPN</sequence>
<dbReference type="GO" id="GO:0005096">
    <property type="term" value="F:GTPase activator activity"/>
    <property type="evidence" value="ECO:0007669"/>
    <property type="project" value="TreeGrafter"/>
</dbReference>
<comment type="caution">
    <text evidence="3">The sequence shown here is derived from an EMBL/GenBank/DDBJ whole genome shotgun (WGS) entry which is preliminary data.</text>
</comment>
<evidence type="ECO:0000259" key="2">
    <source>
        <dbReference type="PROSITE" id="PS50086"/>
    </source>
</evidence>
<dbReference type="PROSITE" id="PS50086">
    <property type="entry name" value="TBC_RABGAP"/>
    <property type="match status" value="1"/>
</dbReference>
<evidence type="ECO:0000313" key="4">
    <source>
        <dbReference type="Proteomes" id="UP000692954"/>
    </source>
</evidence>
<feature type="compositionally biased region" description="Basic and acidic residues" evidence="1">
    <location>
        <begin position="114"/>
        <end position="126"/>
    </location>
</feature>
<dbReference type="Proteomes" id="UP000692954">
    <property type="component" value="Unassembled WGS sequence"/>
</dbReference>
<organism evidence="3 4">
    <name type="scientific">Paramecium sonneborni</name>
    <dbReference type="NCBI Taxonomy" id="65129"/>
    <lineage>
        <taxon>Eukaryota</taxon>
        <taxon>Sar</taxon>
        <taxon>Alveolata</taxon>
        <taxon>Ciliophora</taxon>
        <taxon>Intramacronucleata</taxon>
        <taxon>Oligohymenophorea</taxon>
        <taxon>Peniculida</taxon>
        <taxon>Parameciidae</taxon>
        <taxon>Paramecium</taxon>
    </lineage>
</organism>
<evidence type="ECO:0000256" key="1">
    <source>
        <dbReference type="SAM" id="MobiDB-lite"/>
    </source>
</evidence>
<feature type="region of interest" description="Disordered" evidence="1">
    <location>
        <begin position="107"/>
        <end position="127"/>
    </location>
</feature>
<gene>
    <name evidence="3" type="ORF">PSON_ATCC_30995.1.T0010619</name>
</gene>
<dbReference type="InterPro" id="IPR000195">
    <property type="entry name" value="Rab-GAP-TBC_dom"/>
</dbReference>
<dbReference type="Pfam" id="PF00566">
    <property type="entry name" value="RabGAP-TBC"/>
    <property type="match status" value="1"/>
</dbReference>
<dbReference type="GO" id="GO:0006886">
    <property type="term" value="P:intracellular protein transport"/>
    <property type="evidence" value="ECO:0007669"/>
    <property type="project" value="TreeGrafter"/>
</dbReference>
<dbReference type="OrthoDB" id="10263206at2759"/>